<comment type="caution">
    <text evidence="1">The sequence shown here is derived from an EMBL/GenBank/DDBJ whole genome shotgun (WGS) entry which is preliminary data.</text>
</comment>
<proteinExistence type="predicted"/>
<evidence type="ECO:0000313" key="2">
    <source>
        <dbReference type="Proteomes" id="UP000077563"/>
    </source>
</evidence>
<name>A0A9X5KTW4_PSEMA</name>
<evidence type="ECO:0000313" key="1">
    <source>
        <dbReference type="EMBL" id="OAJ47397.1"/>
    </source>
</evidence>
<dbReference type="AlphaFoldDB" id="A0A9X5KTW4"/>
<reference evidence="1 2" key="1">
    <citation type="submission" date="2015-09" db="EMBL/GenBank/DDBJ databases">
        <title>Genome sequence of Pseudomonas marginalis ICMP 3553.</title>
        <authorList>
            <person name="Visnovsky S."/>
            <person name="Lu A."/>
            <person name="Panda P."/>
            <person name="Pitman A."/>
        </authorList>
    </citation>
    <scope>NUCLEOTIDE SEQUENCE [LARGE SCALE GENOMIC DNA]</scope>
    <source>
        <strain evidence="1 2">ICMP 3553</strain>
    </source>
</reference>
<accession>A0A9X5KTW4</accession>
<dbReference type="EMBL" id="LKEG01000044">
    <property type="protein sequence ID" value="OAJ47397.1"/>
    <property type="molecule type" value="Genomic_DNA"/>
</dbReference>
<sequence>MCAASYQGWAGTRVARKMGLPSIHSLNGYFQDNTTPVWEGACPRWLSVKLHQCWLTHRYREQAPSHIWIADRL</sequence>
<protein>
    <submittedName>
        <fullName evidence="1">Uncharacterized protein</fullName>
    </submittedName>
</protein>
<organism evidence="1 2">
    <name type="scientific">Pseudomonas marginalis</name>
    <name type="common">Pseudomonas panacis</name>
    <dbReference type="NCBI Taxonomy" id="298"/>
    <lineage>
        <taxon>Bacteria</taxon>
        <taxon>Pseudomonadati</taxon>
        <taxon>Pseudomonadota</taxon>
        <taxon>Gammaproteobacteria</taxon>
        <taxon>Pseudomonadales</taxon>
        <taxon>Pseudomonadaceae</taxon>
        <taxon>Pseudomonas</taxon>
    </lineage>
</organism>
<gene>
    <name evidence="1" type="ORF">AO064_02495</name>
</gene>
<dbReference type="Proteomes" id="UP000077563">
    <property type="component" value="Unassembled WGS sequence"/>
</dbReference>